<accession>A0A3P6RK25</accession>
<evidence type="ECO:0000313" key="2">
    <source>
        <dbReference type="Proteomes" id="UP000281553"/>
    </source>
</evidence>
<evidence type="ECO:0000313" key="1">
    <source>
        <dbReference type="EMBL" id="VDK42388.1"/>
    </source>
</evidence>
<name>A0A3P6RK25_DIBLA</name>
<organism evidence="1 2">
    <name type="scientific">Dibothriocephalus latus</name>
    <name type="common">Fish tapeworm</name>
    <name type="synonym">Diphyllobothrium latum</name>
    <dbReference type="NCBI Taxonomy" id="60516"/>
    <lineage>
        <taxon>Eukaryota</taxon>
        <taxon>Metazoa</taxon>
        <taxon>Spiralia</taxon>
        <taxon>Lophotrochozoa</taxon>
        <taxon>Platyhelminthes</taxon>
        <taxon>Cestoda</taxon>
        <taxon>Eucestoda</taxon>
        <taxon>Diphyllobothriidea</taxon>
        <taxon>Diphyllobothriidae</taxon>
        <taxon>Dibothriocephalus</taxon>
    </lineage>
</organism>
<feature type="non-terminal residue" evidence="1">
    <location>
        <position position="72"/>
    </location>
</feature>
<sequence>MVDLNKMADKEWTAKDQLHQASVLRLVADLQRLRNGSPEYDFDLRESTNGDNTFNDIPVARVGTAAPPAVVK</sequence>
<keyword evidence="2" id="KW-1185">Reference proteome</keyword>
<dbReference type="Proteomes" id="UP000281553">
    <property type="component" value="Unassembled WGS sequence"/>
</dbReference>
<gene>
    <name evidence="1" type="ORF">DILT_LOCUS1316</name>
</gene>
<reference evidence="1 2" key="1">
    <citation type="submission" date="2018-11" db="EMBL/GenBank/DDBJ databases">
        <authorList>
            <consortium name="Pathogen Informatics"/>
        </authorList>
    </citation>
    <scope>NUCLEOTIDE SEQUENCE [LARGE SCALE GENOMIC DNA]</scope>
</reference>
<protein>
    <submittedName>
        <fullName evidence="1">Uncharacterized protein</fullName>
    </submittedName>
</protein>
<dbReference type="AlphaFoldDB" id="A0A3P6RK25"/>
<proteinExistence type="predicted"/>
<dbReference type="EMBL" id="UYRU01008470">
    <property type="protein sequence ID" value="VDK42388.1"/>
    <property type="molecule type" value="Genomic_DNA"/>
</dbReference>